<gene>
    <name evidence="1" type="ORF">AVDCRST_MAG93-4002</name>
</gene>
<accession>A0A6J4K0I9</accession>
<evidence type="ECO:0000313" key="1">
    <source>
        <dbReference type="EMBL" id="CAA9292426.1"/>
    </source>
</evidence>
<dbReference type="EMBL" id="CADCTR010001356">
    <property type="protein sequence ID" value="CAA9292426.1"/>
    <property type="molecule type" value="Genomic_DNA"/>
</dbReference>
<reference evidence="1" key="1">
    <citation type="submission" date="2020-02" db="EMBL/GenBank/DDBJ databases">
        <authorList>
            <person name="Meier V. D."/>
        </authorList>
    </citation>
    <scope>NUCLEOTIDE SEQUENCE</scope>
    <source>
        <strain evidence="1">AVDCRST_MAG93</strain>
    </source>
</reference>
<proteinExistence type="predicted"/>
<name>A0A6J4K0I9_9CHLR</name>
<protein>
    <submittedName>
        <fullName evidence="1">Uncharacterized protein</fullName>
    </submittedName>
</protein>
<dbReference type="AlphaFoldDB" id="A0A6J4K0I9"/>
<sequence>MRAVVRPLEGTDLEGFDRLRTLLYPDRPETFDTDRYFSIWRWLELQHAAKLLNIAGLPALPTSIPPPITQLGNWGLRALDRAL</sequence>
<feature type="non-terminal residue" evidence="1">
    <location>
        <position position="83"/>
    </location>
</feature>
<organism evidence="1">
    <name type="scientific">uncultured Chloroflexia bacterium</name>
    <dbReference type="NCBI Taxonomy" id="1672391"/>
    <lineage>
        <taxon>Bacteria</taxon>
        <taxon>Bacillati</taxon>
        <taxon>Chloroflexota</taxon>
        <taxon>Chloroflexia</taxon>
        <taxon>environmental samples</taxon>
    </lineage>
</organism>